<dbReference type="Proteomes" id="UP001188597">
    <property type="component" value="Unassembled WGS sequence"/>
</dbReference>
<dbReference type="AlphaFoldDB" id="A0AA88WAR8"/>
<dbReference type="InterPro" id="IPR013601">
    <property type="entry name" value="FAE1_typ3_polyketide_synth"/>
</dbReference>
<comment type="caution">
    <text evidence="5">The sequence shown here is derived from an EMBL/GenBank/DDBJ whole genome shotgun (WGS) entry which is preliminary data.</text>
</comment>
<evidence type="ECO:0000313" key="5">
    <source>
        <dbReference type="EMBL" id="KAK3024102.1"/>
    </source>
</evidence>
<dbReference type="SUPFAM" id="SSF53901">
    <property type="entry name" value="Thiolase-like"/>
    <property type="match status" value="1"/>
</dbReference>
<dbReference type="GO" id="GO:0016020">
    <property type="term" value="C:membrane"/>
    <property type="evidence" value="ECO:0007669"/>
    <property type="project" value="InterPro"/>
</dbReference>
<evidence type="ECO:0000313" key="6">
    <source>
        <dbReference type="Proteomes" id="UP001188597"/>
    </source>
</evidence>
<protein>
    <recommendedName>
        <fullName evidence="4">FAE domain-containing protein</fullName>
    </recommendedName>
</protein>
<feature type="transmembrane region" description="Helical" evidence="3">
    <location>
        <begin position="29"/>
        <end position="47"/>
    </location>
</feature>
<proteinExistence type="predicted"/>
<comment type="catalytic activity">
    <reaction evidence="2">
        <text>a very-long-chain acyl-CoA + malonyl-CoA + H(+) = a very-long-chain 3-oxoacyl-CoA + CO2 + CoA</text>
        <dbReference type="Rhea" id="RHEA:32727"/>
        <dbReference type="ChEBI" id="CHEBI:15378"/>
        <dbReference type="ChEBI" id="CHEBI:16526"/>
        <dbReference type="ChEBI" id="CHEBI:57287"/>
        <dbReference type="ChEBI" id="CHEBI:57384"/>
        <dbReference type="ChEBI" id="CHEBI:90725"/>
        <dbReference type="ChEBI" id="CHEBI:90736"/>
        <dbReference type="EC" id="2.3.1.199"/>
    </reaction>
</comment>
<reference evidence="5" key="1">
    <citation type="submission" date="2022-12" db="EMBL/GenBank/DDBJ databases">
        <title>Draft genome assemblies for two species of Escallonia (Escalloniales).</title>
        <authorList>
            <person name="Chanderbali A."/>
            <person name="Dervinis C."/>
            <person name="Anghel I."/>
            <person name="Soltis D."/>
            <person name="Soltis P."/>
            <person name="Zapata F."/>
        </authorList>
    </citation>
    <scope>NUCLEOTIDE SEQUENCE</scope>
    <source>
        <strain evidence="5">UCBG64.0493</strain>
        <tissue evidence="5">Leaf</tissue>
    </source>
</reference>
<evidence type="ECO:0000259" key="4">
    <source>
        <dbReference type="Pfam" id="PF08392"/>
    </source>
</evidence>
<evidence type="ECO:0000256" key="2">
    <source>
        <dbReference type="ARBA" id="ARBA00047375"/>
    </source>
</evidence>
<accession>A0AA88WAR8</accession>
<keyword evidence="3" id="KW-0472">Membrane</keyword>
<keyword evidence="3" id="KW-1133">Transmembrane helix</keyword>
<dbReference type="PANTHER" id="PTHR31561">
    <property type="entry name" value="3-KETOACYL-COA SYNTHASE"/>
    <property type="match status" value="1"/>
</dbReference>
<dbReference type="GO" id="GO:0009922">
    <property type="term" value="F:fatty acid elongase activity"/>
    <property type="evidence" value="ECO:0007669"/>
    <property type="project" value="UniProtKB-EC"/>
</dbReference>
<name>A0AA88WAR8_9ASTE</name>
<keyword evidence="6" id="KW-1185">Reference proteome</keyword>
<feature type="domain" description="FAE" evidence="4">
    <location>
        <begin position="3"/>
        <end position="80"/>
    </location>
</feature>
<organism evidence="5 6">
    <name type="scientific">Escallonia herrerae</name>
    <dbReference type="NCBI Taxonomy" id="1293975"/>
    <lineage>
        <taxon>Eukaryota</taxon>
        <taxon>Viridiplantae</taxon>
        <taxon>Streptophyta</taxon>
        <taxon>Embryophyta</taxon>
        <taxon>Tracheophyta</taxon>
        <taxon>Spermatophyta</taxon>
        <taxon>Magnoliopsida</taxon>
        <taxon>eudicotyledons</taxon>
        <taxon>Gunneridae</taxon>
        <taxon>Pentapetalae</taxon>
        <taxon>asterids</taxon>
        <taxon>campanulids</taxon>
        <taxon>Escalloniales</taxon>
        <taxon>Escalloniaceae</taxon>
        <taxon>Escallonia</taxon>
    </lineage>
</organism>
<evidence type="ECO:0000256" key="1">
    <source>
        <dbReference type="ARBA" id="ARBA00023315"/>
    </source>
</evidence>
<gene>
    <name evidence="5" type="ORF">RJ639_044204</name>
</gene>
<evidence type="ECO:0000256" key="3">
    <source>
        <dbReference type="SAM" id="Phobius"/>
    </source>
</evidence>
<dbReference type="InterPro" id="IPR016039">
    <property type="entry name" value="Thiolase-like"/>
</dbReference>
<dbReference type="Gene3D" id="3.40.47.10">
    <property type="match status" value="1"/>
</dbReference>
<keyword evidence="3" id="KW-0812">Transmembrane</keyword>
<sequence>MRQAHPYCYAQVVSLQSITQNLYRGNSQSMLVTNCIFCLGGAAIVLSNRSFDRYRSKYQLLETVRTHKGADDKLYSGHWKDLKDKYHDAWALGPFHVRAALVFHYFGTW</sequence>
<dbReference type="Pfam" id="PF08392">
    <property type="entry name" value="FAE1_CUT1_RppA"/>
    <property type="match status" value="1"/>
</dbReference>
<dbReference type="EMBL" id="JAVXUP010000618">
    <property type="protein sequence ID" value="KAK3024102.1"/>
    <property type="molecule type" value="Genomic_DNA"/>
</dbReference>
<dbReference type="InterPro" id="IPR012392">
    <property type="entry name" value="3-ktacl-CoA_syn"/>
</dbReference>
<keyword evidence="1" id="KW-0808">Transferase</keyword>
<keyword evidence="1" id="KW-0012">Acyltransferase</keyword>
<dbReference type="GO" id="GO:0006633">
    <property type="term" value="P:fatty acid biosynthetic process"/>
    <property type="evidence" value="ECO:0007669"/>
    <property type="project" value="InterPro"/>
</dbReference>